<comment type="caution">
    <text evidence="1">The sequence shown here is derived from an EMBL/GenBank/DDBJ whole genome shotgun (WGS) entry which is preliminary data.</text>
</comment>
<sequence length="74" mass="8408">MEGRVRLELSSVNCQLTTVSFFTVYFVSGTALEAKWQSQRIIQIITKTVKLTEMVSKSRLRAGMNPLLVWTLNS</sequence>
<accession>A0A8S4SR89</accession>
<name>A0A8S4SR89_9NEOP</name>
<organism evidence="1 2">
    <name type="scientific">Pararge aegeria aegeria</name>
    <dbReference type="NCBI Taxonomy" id="348720"/>
    <lineage>
        <taxon>Eukaryota</taxon>
        <taxon>Metazoa</taxon>
        <taxon>Ecdysozoa</taxon>
        <taxon>Arthropoda</taxon>
        <taxon>Hexapoda</taxon>
        <taxon>Insecta</taxon>
        <taxon>Pterygota</taxon>
        <taxon>Neoptera</taxon>
        <taxon>Endopterygota</taxon>
        <taxon>Lepidoptera</taxon>
        <taxon>Glossata</taxon>
        <taxon>Ditrysia</taxon>
        <taxon>Papilionoidea</taxon>
        <taxon>Nymphalidae</taxon>
        <taxon>Satyrinae</taxon>
        <taxon>Satyrini</taxon>
        <taxon>Parargina</taxon>
        <taxon>Pararge</taxon>
    </lineage>
</organism>
<evidence type="ECO:0000313" key="2">
    <source>
        <dbReference type="Proteomes" id="UP000838756"/>
    </source>
</evidence>
<dbReference type="EMBL" id="CAKXAJ010026487">
    <property type="protein sequence ID" value="CAH2268994.1"/>
    <property type="molecule type" value="Genomic_DNA"/>
</dbReference>
<evidence type="ECO:0000313" key="1">
    <source>
        <dbReference type="EMBL" id="CAH2268994.1"/>
    </source>
</evidence>
<keyword evidence="2" id="KW-1185">Reference proteome</keyword>
<proteinExistence type="predicted"/>
<gene>
    <name evidence="1" type="primary">jg16018</name>
    <name evidence="1" type="ORF">PAEG_LOCUS27292</name>
</gene>
<reference evidence="1" key="1">
    <citation type="submission" date="2022-03" db="EMBL/GenBank/DDBJ databases">
        <authorList>
            <person name="Lindestad O."/>
        </authorList>
    </citation>
    <scope>NUCLEOTIDE SEQUENCE</scope>
</reference>
<protein>
    <submittedName>
        <fullName evidence="1">Jg16018 protein</fullName>
    </submittedName>
</protein>
<dbReference type="AlphaFoldDB" id="A0A8S4SR89"/>
<dbReference type="Proteomes" id="UP000838756">
    <property type="component" value="Unassembled WGS sequence"/>
</dbReference>